<dbReference type="PANTHER" id="PTHR31194">
    <property type="entry name" value="SHN SHINE , DNA BINDING / TRANSCRIPTION FACTOR"/>
    <property type="match status" value="1"/>
</dbReference>
<name>A0A833QKH9_9POAL</name>
<dbReference type="InterPro" id="IPR050913">
    <property type="entry name" value="AP2/ERF_ERF"/>
</dbReference>
<sequence length="292" mass="32934">MALPQNRVIHIHFTDPDATESDTDSNSDSLEKCQPKRFSKTIVIPPSIPSQCQNQNQNPEFQNPSQLRQPSSKYRGVRKRESGNWAAEIRDAVRGVRVWLGTFSSEEEAHQAYEDAYVRIKKEKAQIAQGNKTQLYQTDTPPYQATTRECQQCQTAGQKCQSCTKRLYQMTGITAEGRAAVRIKKGEEKVEKEVTKQREDITSDNPTLDIDCEANKSNSSDTSASDIRTGPTSSVHNTSARPPGDFDWVDFSSQLLKQKEALTDADLKTGDFDSENDLIQHYKKTIEAKQFH</sequence>
<keyword evidence="4" id="KW-0804">Transcription</keyword>
<comment type="subcellular location">
    <subcellularLocation>
        <location evidence="1">Nucleus</location>
    </subcellularLocation>
</comment>
<dbReference type="GO" id="GO:0003700">
    <property type="term" value="F:DNA-binding transcription factor activity"/>
    <property type="evidence" value="ECO:0007669"/>
    <property type="project" value="InterPro"/>
</dbReference>
<keyword evidence="2" id="KW-0805">Transcription regulation</keyword>
<accession>A0A833QKH9</accession>
<evidence type="ECO:0000313" key="8">
    <source>
        <dbReference type="EMBL" id="KAF3328025.1"/>
    </source>
</evidence>
<dbReference type="CDD" id="cd00018">
    <property type="entry name" value="AP2"/>
    <property type="match status" value="1"/>
</dbReference>
<protein>
    <submittedName>
        <fullName evidence="8">Ethylene-responsive transcription factor ERF073</fullName>
    </submittedName>
</protein>
<dbReference type="PANTHER" id="PTHR31194:SF202">
    <property type="entry name" value="ETHYLENE-RESPONSIVE TRANSCRIPTION FACTOR ERF070"/>
    <property type="match status" value="1"/>
</dbReference>
<dbReference type="AlphaFoldDB" id="A0A833QKH9"/>
<dbReference type="GO" id="GO:0005634">
    <property type="term" value="C:nucleus"/>
    <property type="evidence" value="ECO:0007669"/>
    <property type="project" value="UniProtKB-SubCell"/>
</dbReference>
<evidence type="ECO:0000313" key="9">
    <source>
        <dbReference type="Proteomes" id="UP000623129"/>
    </source>
</evidence>
<dbReference type="InterPro" id="IPR001471">
    <property type="entry name" value="AP2/ERF_dom"/>
</dbReference>
<keyword evidence="5" id="KW-0539">Nucleus</keyword>
<dbReference type="EMBL" id="SWLB01000016">
    <property type="protein sequence ID" value="KAF3328025.1"/>
    <property type="molecule type" value="Genomic_DNA"/>
</dbReference>
<feature type="domain" description="AP2/ERF" evidence="7">
    <location>
        <begin position="73"/>
        <end position="133"/>
    </location>
</feature>
<dbReference type="PIRSF" id="PIRSF038123">
    <property type="entry name" value="PTI6"/>
    <property type="match status" value="1"/>
</dbReference>
<dbReference type="Proteomes" id="UP000623129">
    <property type="component" value="Unassembled WGS sequence"/>
</dbReference>
<evidence type="ECO:0000256" key="4">
    <source>
        <dbReference type="ARBA" id="ARBA00023163"/>
    </source>
</evidence>
<feature type="region of interest" description="Disordered" evidence="6">
    <location>
        <begin position="12"/>
        <end position="34"/>
    </location>
</feature>
<feature type="compositionally biased region" description="Basic and acidic residues" evidence="6">
    <location>
        <begin position="189"/>
        <end position="201"/>
    </location>
</feature>
<organism evidence="8 9">
    <name type="scientific">Carex littledalei</name>
    <dbReference type="NCBI Taxonomy" id="544730"/>
    <lineage>
        <taxon>Eukaryota</taxon>
        <taxon>Viridiplantae</taxon>
        <taxon>Streptophyta</taxon>
        <taxon>Embryophyta</taxon>
        <taxon>Tracheophyta</taxon>
        <taxon>Spermatophyta</taxon>
        <taxon>Magnoliopsida</taxon>
        <taxon>Liliopsida</taxon>
        <taxon>Poales</taxon>
        <taxon>Cyperaceae</taxon>
        <taxon>Cyperoideae</taxon>
        <taxon>Cariceae</taxon>
        <taxon>Carex</taxon>
        <taxon>Carex subgen. Euthyceras</taxon>
    </lineage>
</organism>
<dbReference type="SUPFAM" id="SSF54171">
    <property type="entry name" value="DNA-binding domain"/>
    <property type="match status" value="1"/>
</dbReference>
<dbReference type="Pfam" id="PF00847">
    <property type="entry name" value="AP2"/>
    <property type="match status" value="1"/>
</dbReference>
<evidence type="ECO:0000256" key="6">
    <source>
        <dbReference type="SAM" id="MobiDB-lite"/>
    </source>
</evidence>
<evidence type="ECO:0000256" key="1">
    <source>
        <dbReference type="ARBA" id="ARBA00004123"/>
    </source>
</evidence>
<proteinExistence type="predicted"/>
<reference evidence="8" key="1">
    <citation type="submission" date="2020-01" db="EMBL/GenBank/DDBJ databases">
        <title>Genome sequence of Kobresia littledalei, the first chromosome-level genome in the family Cyperaceae.</title>
        <authorList>
            <person name="Qu G."/>
        </authorList>
    </citation>
    <scope>NUCLEOTIDE SEQUENCE</scope>
    <source>
        <strain evidence="8">C.B.Clarke</strain>
        <tissue evidence="8">Leaf</tissue>
    </source>
</reference>
<feature type="compositionally biased region" description="Low complexity" evidence="6">
    <location>
        <begin position="51"/>
        <end position="66"/>
    </location>
</feature>
<keyword evidence="3" id="KW-0238">DNA-binding</keyword>
<dbReference type="GO" id="GO:0003677">
    <property type="term" value="F:DNA binding"/>
    <property type="evidence" value="ECO:0007669"/>
    <property type="project" value="UniProtKB-KW"/>
</dbReference>
<keyword evidence="9" id="KW-1185">Reference proteome</keyword>
<feature type="compositionally biased region" description="Polar residues" evidence="6">
    <location>
        <begin position="215"/>
        <end position="240"/>
    </location>
</feature>
<evidence type="ECO:0000256" key="5">
    <source>
        <dbReference type="ARBA" id="ARBA00023242"/>
    </source>
</evidence>
<dbReference type="PROSITE" id="PS51032">
    <property type="entry name" value="AP2_ERF"/>
    <property type="match status" value="1"/>
</dbReference>
<comment type="caution">
    <text evidence="8">The sequence shown here is derived from an EMBL/GenBank/DDBJ whole genome shotgun (WGS) entry which is preliminary data.</text>
</comment>
<evidence type="ECO:0000259" key="7">
    <source>
        <dbReference type="PROSITE" id="PS51032"/>
    </source>
</evidence>
<dbReference type="Gene3D" id="3.30.730.10">
    <property type="entry name" value="AP2/ERF domain"/>
    <property type="match status" value="1"/>
</dbReference>
<dbReference type="PRINTS" id="PR00367">
    <property type="entry name" value="ETHRSPELEMNT"/>
</dbReference>
<evidence type="ECO:0000256" key="2">
    <source>
        <dbReference type="ARBA" id="ARBA00023015"/>
    </source>
</evidence>
<dbReference type="InterPro" id="IPR036955">
    <property type="entry name" value="AP2/ERF_dom_sf"/>
</dbReference>
<dbReference type="SMART" id="SM00380">
    <property type="entry name" value="AP2"/>
    <property type="match status" value="1"/>
</dbReference>
<gene>
    <name evidence="8" type="ORF">FCM35_KLT06631</name>
</gene>
<feature type="region of interest" description="Disordered" evidence="6">
    <location>
        <begin position="46"/>
        <end position="82"/>
    </location>
</feature>
<dbReference type="InterPro" id="IPR016177">
    <property type="entry name" value="DNA-bd_dom_sf"/>
</dbReference>
<evidence type="ECO:0000256" key="3">
    <source>
        <dbReference type="ARBA" id="ARBA00023125"/>
    </source>
</evidence>
<dbReference type="OrthoDB" id="1917565at2759"/>
<feature type="region of interest" description="Disordered" evidence="6">
    <location>
        <begin position="189"/>
        <end position="244"/>
    </location>
</feature>